<dbReference type="STRING" id="1727163.AO498_10910"/>
<dbReference type="Gene3D" id="2.120.10.30">
    <property type="entry name" value="TolB, C-terminal domain"/>
    <property type="match status" value="1"/>
</dbReference>
<feature type="signal peptide" evidence="1">
    <location>
        <begin position="1"/>
        <end position="20"/>
    </location>
</feature>
<accession>A0A142EP86</accession>
<keyword evidence="1" id="KW-0732">Signal</keyword>
<dbReference type="InterPro" id="IPR011042">
    <property type="entry name" value="6-blade_b-propeller_TolB-like"/>
</dbReference>
<dbReference type="EMBL" id="CP012836">
    <property type="protein sequence ID" value="AMQ56941.1"/>
    <property type="molecule type" value="Genomic_DNA"/>
</dbReference>
<evidence type="ECO:0000313" key="3">
    <source>
        <dbReference type="Proteomes" id="UP000073816"/>
    </source>
</evidence>
<name>A0A142EP86_9BACT</name>
<reference evidence="2 3" key="2">
    <citation type="journal article" date="2016" name="Genome Announc.">
        <title>Complete Genome Sequence of Algoriphagus sp. Strain M8-2, Isolated from a Brackish Lake.</title>
        <authorList>
            <person name="Muraguchi Y."/>
            <person name="Kushimoto K."/>
            <person name="Ohtsubo Y."/>
            <person name="Suzuki T."/>
            <person name="Dohra H."/>
            <person name="Kimbara K."/>
            <person name="Shintani M."/>
        </authorList>
    </citation>
    <scope>NUCLEOTIDE SEQUENCE [LARGE SCALE GENOMIC DNA]</scope>
    <source>
        <strain evidence="2 3">M8-2</strain>
    </source>
</reference>
<keyword evidence="3" id="KW-1185">Reference proteome</keyword>
<reference evidence="3" key="1">
    <citation type="submission" date="2015-09" db="EMBL/GenBank/DDBJ databases">
        <title>Complete sequence of Algoriphagus sp. M8-2.</title>
        <authorList>
            <person name="Shintani M."/>
        </authorList>
    </citation>
    <scope>NUCLEOTIDE SEQUENCE [LARGE SCALE GENOMIC DNA]</scope>
    <source>
        <strain evidence="3">M8-2</strain>
    </source>
</reference>
<dbReference type="Proteomes" id="UP000073816">
    <property type="component" value="Chromosome"/>
</dbReference>
<dbReference type="OrthoDB" id="9797498at2"/>
<proteinExistence type="predicted"/>
<evidence type="ECO:0000313" key="2">
    <source>
        <dbReference type="EMBL" id="AMQ56941.1"/>
    </source>
</evidence>
<organism evidence="2 3">
    <name type="scientific">Algoriphagus sanaruensis</name>
    <dbReference type="NCBI Taxonomy" id="1727163"/>
    <lineage>
        <taxon>Bacteria</taxon>
        <taxon>Pseudomonadati</taxon>
        <taxon>Bacteroidota</taxon>
        <taxon>Cytophagia</taxon>
        <taxon>Cytophagales</taxon>
        <taxon>Cyclobacteriaceae</taxon>
        <taxon>Algoriphagus</taxon>
    </lineage>
</organism>
<dbReference type="KEGG" id="alm:AO498_10910"/>
<evidence type="ECO:0000256" key="1">
    <source>
        <dbReference type="SAM" id="SignalP"/>
    </source>
</evidence>
<dbReference type="PATRIC" id="fig|1727163.4.peg.2280"/>
<feature type="chain" id="PRO_5007494512" evidence="1">
    <location>
        <begin position="21"/>
        <end position="300"/>
    </location>
</feature>
<sequence length="300" mass="33738">MQKSISLSFLLILISFFSIKAQVATDLWVVDTEGSGDSFRPKFETAKPLTNRPLYDNQPNFINDAELVFSAADEKGNHDIILYSFRTGNFTNFSKTADRSEYSPSLTDCKQYISAVVVEPDGTQRLWLYPITGDAPELLYDDIAPVGYYDWYDNKAAMFVLGQPNRFVYARGKGNLQELSTNIGRTIKTRPKTNQVSYIDQNDLKSSSDSKSYAIKSIDLKNGKTTTLGATLSGSQDFIWIDKNHLLMALGNELFLLNPKDQNWKSLGKIAATTHQTITRMAYSAELNKLILVLNRVEKP</sequence>
<dbReference type="RefSeq" id="WP_067547316.1">
    <property type="nucleotide sequence ID" value="NZ_CP012836.1"/>
</dbReference>
<dbReference type="AlphaFoldDB" id="A0A142EP86"/>
<gene>
    <name evidence="2" type="ORF">AO498_10910</name>
</gene>
<dbReference type="SUPFAM" id="SSF69304">
    <property type="entry name" value="Tricorn protease N-terminal domain"/>
    <property type="match status" value="1"/>
</dbReference>
<protein>
    <submittedName>
        <fullName evidence="2">Uncharacterized protein</fullName>
    </submittedName>
</protein>